<dbReference type="EMBL" id="JAMPLM010000079">
    <property type="protein sequence ID" value="MEP1062666.1"/>
    <property type="molecule type" value="Genomic_DNA"/>
</dbReference>
<evidence type="ECO:0000313" key="1">
    <source>
        <dbReference type="EMBL" id="MEP1062666.1"/>
    </source>
</evidence>
<sequence>MHLLFETPEAAREVAFMLQCEYDGFTMITLPSIHDTLALRTAIELTGTDFCFAGDHYPLVLSSTTEDMSQVSDQPVERMSRKAELWQDIAPVAFVCLLP</sequence>
<protein>
    <submittedName>
        <fullName evidence="1">Uncharacterized protein</fullName>
    </submittedName>
</protein>
<evidence type="ECO:0000313" key="2">
    <source>
        <dbReference type="Proteomes" id="UP001476950"/>
    </source>
</evidence>
<dbReference type="RefSeq" id="WP_190452773.1">
    <property type="nucleotide sequence ID" value="NZ_JAMPLM010000079.1"/>
</dbReference>
<comment type="caution">
    <text evidence="1">The sequence shown here is derived from an EMBL/GenBank/DDBJ whole genome shotgun (WGS) entry which is preliminary data.</text>
</comment>
<proteinExistence type="predicted"/>
<name>A0ABV0KTV0_9CYAN</name>
<dbReference type="Proteomes" id="UP001476950">
    <property type="component" value="Unassembled WGS sequence"/>
</dbReference>
<reference evidence="1 2" key="1">
    <citation type="submission" date="2022-04" db="EMBL/GenBank/DDBJ databases">
        <title>Positive selection, recombination, and allopatry shape intraspecific diversity of widespread and dominant cyanobacteria.</title>
        <authorList>
            <person name="Wei J."/>
            <person name="Shu W."/>
            <person name="Hu C."/>
        </authorList>
    </citation>
    <scope>NUCLEOTIDE SEQUENCE [LARGE SCALE GENOMIC DNA]</scope>
    <source>
        <strain evidence="1 2">AS-A4</strain>
    </source>
</reference>
<organism evidence="1 2">
    <name type="scientific">Stenomitos frigidus AS-A4</name>
    <dbReference type="NCBI Taxonomy" id="2933935"/>
    <lineage>
        <taxon>Bacteria</taxon>
        <taxon>Bacillati</taxon>
        <taxon>Cyanobacteriota</taxon>
        <taxon>Cyanophyceae</taxon>
        <taxon>Leptolyngbyales</taxon>
        <taxon>Leptolyngbyaceae</taxon>
        <taxon>Stenomitos</taxon>
    </lineage>
</organism>
<keyword evidence="2" id="KW-1185">Reference proteome</keyword>
<accession>A0ABV0KTV0</accession>
<gene>
    <name evidence="1" type="ORF">NDI38_30290</name>
</gene>